<dbReference type="AlphaFoldDB" id="V2UKV2"/>
<protein>
    <recommendedName>
        <fullName evidence="1">VOC domain-containing protein</fullName>
    </recommendedName>
</protein>
<dbReference type="Pfam" id="PF00903">
    <property type="entry name" value="Glyoxalase"/>
    <property type="match status" value="1"/>
</dbReference>
<dbReference type="CDD" id="cd07263">
    <property type="entry name" value="VOC_like"/>
    <property type="match status" value="1"/>
</dbReference>
<dbReference type="PROSITE" id="PS51819">
    <property type="entry name" value="VOC"/>
    <property type="match status" value="1"/>
</dbReference>
<dbReference type="PATRIC" id="fig|1341679.3.peg.67"/>
<dbReference type="Proteomes" id="UP000018415">
    <property type="component" value="Unassembled WGS sequence"/>
</dbReference>
<gene>
    <name evidence="2" type="ORF">P253_00069</name>
</gene>
<dbReference type="PANTHER" id="PTHR36437:SF2">
    <property type="entry name" value="GLYOXALASE_BLEOMYCIN RESISTANCE PROTEIN_DIOXYGENASE"/>
    <property type="match status" value="1"/>
</dbReference>
<proteinExistence type="predicted"/>
<dbReference type="EMBL" id="AYET01000001">
    <property type="protein sequence ID" value="ESK49231.1"/>
    <property type="molecule type" value="Genomic_DNA"/>
</dbReference>
<feature type="domain" description="VOC" evidence="1">
    <location>
        <begin position="1"/>
        <end position="127"/>
    </location>
</feature>
<keyword evidence="3" id="KW-1185">Reference proteome</keyword>
<name>V2UKV2_9GAMM</name>
<dbReference type="OrthoDB" id="9794917at2"/>
<sequence length="129" mass="14239">MKIYVTSLIVDDQEKALQFYTQILGFRLKQDVPVGEYRWLTLVSPEQPDGVELSLEPDVHPAAKAFKAAIKADGIAYTSFQVNDLEAEYQRLLALGVVFTQAPMLAGNVKIAVLEDGCGNLIQLMQPLS</sequence>
<dbReference type="InterPro" id="IPR029068">
    <property type="entry name" value="Glyas_Bleomycin-R_OHBP_Dase"/>
</dbReference>
<evidence type="ECO:0000313" key="2">
    <source>
        <dbReference type="EMBL" id="ESK49231.1"/>
    </source>
</evidence>
<evidence type="ECO:0000313" key="3">
    <source>
        <dbReference type="Proteomes" id="UP000018415"/>
    </source>
</evidence>
<evidence type="ECO:0000259" key="1">
    <source>
        <dbReference type="PROSITE" id="PS51819"/>
    </source>
</evidence>
<dbReference type="InterPro" id="IPR004360">
    <property type="entry name" value="Glyas_Fos-R_dOase_dom"/>
</dbReference>
<dbReference type="HOGENOM" id="CLU_046006_10_0_6"/>
<dbReference type="eggNOG" id="COG0346">
    <property type="taxonomic scope" value="Bacteria"/>
</dbReference>
<dbReference type="InterPro" id="IPR037523">
    <property type="entry name" value="VOC_core"/>
</dbReference>
<dbReference type="Gene3D" id="3.10.180.10">
    <property type="entry name" value="2,3-Dihydroxybiphenyl 1,2-Dioxygenase, domain 1"/>
    <property type="match status" value="1"/>
</dbReference>
<dbReference type="RefSeq" id="WP_016659842.1">
    <property type="nucleotide sequence ID" value="NZ_BBSF01000014.1"/>
</dbReference>
<organism evidence="2 3">
    <name type="scientific">Acinetobacter indicus CIP 110367</name>
    <dbReference type="NCBI Taxonomy" id="1341679"/>
    <lineage>
        <taxon>Bacteria</taxon>
        <taxon>Pseudomonadati</taxon>
        <taxon>Pseudomonadota</taxon>
        <taxon>Gammaproteobacteria</taxon>
        <taxon>Moraxellales</taxon>
        <taxon>Moraxellaceae</taxon>
        <taxon>Acinetobacter</taxon>
    </lineage>
</organism>
<dbReference type="SUPFAM" id="SSF54593">
    <property type="entry name" value="Glyoxalase/Bleomycin resistance protein/Dihydroxybiphenyl dioxygenase"/>
    <property type="match status" value="1"/>
</dbReference>
<reference evidence="2 3" key="1">
    <citation type="submission" date="2013-10" db="EMBL/GenBank/DDBJ databases">
        <title>The Genome Sequence of Acinetobacter indicus CIP 110367.</title>
        <authorList>
            <consortium name="The Broad Institute Genomics Platform"/>
            <consortium name="The Broad Institute Genome Sequencing Center for Infectious Disease"/>
            <person name="Cerqueira G."/>
            <person name="Feldgarden M."/>
            <person name="Courvalin P."/>
            <person name="Grillot-Courvalin C."/>
            <person name="Clermont D."/>
            <person name="Rocha E."/>
            <person name="Yoon E.-J."/>
            <person name="Nemec A."/>
            <person name="Young S.K."/>
            <person name="Zeng Q."/>
            <person name="Gargeya S."/>
            <person name="Fitzgerald M."/>
            <person name="Abouelleil A."/>
            <person name="Alvarado L."/>
            <person name="Berlin A.M."/>
            <person name="Chapman S.B."/>
            <person name="Gainer-Dewar J."/>
            <person name="Goldberg J."/>
            <person name="Gnerre S."/>
            <person name="Griggs A."/>
            <person name="Gujja S."/>
            <person name="Hansen M."/>
            <person name="Howarth C."/>
            <person name="Imamovic A."/>
            <person name="Ireland A."/>
            <person name="Larimer J."/>
            <person name="McCowan C."/>
            <person name="Murphy C."/>
            <person name="Pearson M."/>
            <person name="Poon T.W."/>
            <person name="Priest M."/>
            <person name="Roberts A."/>
            <person name="Saif S."/>
            <person name="Shea T."/>
            <person name="Sykes S."/>
            <person name="Wortman J."/>
            <person name="Nusbaum C."/>
            <person name="Birren B."/>
        </authorList>
    </citation>
    <scope>NUCLEOTIDE SEQUENCE [LARGE SCALE GENOMIC DNA]</scope>
    <source>
        <strain evidence="2 3">CIP 110367</strain>
    </source>
</reference>
<comment type="caution">
    <text evidence="2">The sequence shown here is derived from an EMBL/GenBank/DDBJ whole genome shotgun (WGS) entry which is preliminary data.</text>
</comment>
<accession>V2UKV2</accession>
<dbReference type="PANTHER" id="PTHR36437">
    <property type="entry name" value="GLYOXALASE/BLEOMYCIN RESISTANCE PROTEIN/DIOXYGENASE"/>
    <property type="match status" value="1"/>
</dbReference>